<keyword evidence="6" id="KW-0406">Ion transport</keyword>
<dbReference type="Pfam" id="PF00593">
    <property type="entry name" value="TonB_dep_Rec_b-barrel"/>
    <property type="match status" value="1"/>
</dbReference>
<feature type="signal peptide" evidence="12">
    <location>
        <begin position="1"/>
        <end position="21"/>
    </location>
</feature>
<dbReference type="SUPFAM" id="SSF56935">
    <property type="entry name" value="Porins"/>
    <property type="match status" value="1"/>
</dbReference>
<evidence type="ECO:0000313" key="15">
    <source>
        <dbReference type="EMBL" id="QFU75946.1"/>
    </source>
</evidence>
<keyword evidence="8 10" id="KW-0472">Membrane</keyword>
<keyword evidence="16" id="KW-1185">Reference proteome</keyword>
<dbReference type="RefSeq" id="WP_152662052.1">
    <property type="nucleotide sequence ID" value="NZ_CP036422.1"/>
</dbReference>
<dbReference type="GO" id="GO:0015889">
    <property type="term" value="P:cobalamin transport"/>
    <property type="evidence" value="ECO:0007669"/>
    <property type="project" value="TreeGrafter"/>
</dbReference>
<dbReference type="Pfam" id="PF07715">
    <property type="entry name" value="Plug"/>
    <property type="match status" value="1"/>
</dbReference>
<dbReference type="InterPro" id="IPR012910">
    <property type="entry name" value="Plug_dom"/>
</dbReference>
<dbReference type="InterPro" id="IPR036942">
    <property type="entry name" value="Beta-barrel_TonB_sf"/>
</dbReference>
<keyword evidence="15" id="KW-0675">Receptor</keyword>
<evidence type="ECO:0000256" key="5">
    <source>
        <dbReference type="ARBA" id="ARBA00022729"/>
    </source>
</evidence>
<dbReference type="AlphaFoldDB" id="A0A5P9NKD7"/>
<dbReference type="OrthoDB" id="9764669at2"/>
<comment type="similarity">
    <text evidence="10 11">Belongs to the TonB-dependent receptor family.</text>
</comment>
<evidence type="ECO:0000256" key="3">
    <source>
        <dbReference type="ARBA" id="ARBA00022452"/>
    </source>
</evidence>
<dbReference type="EMBL" id="CP036422">
    <property type="protein sequence ID" value="QFU75946.1"/>
    <property type="molecule type" value="Genomic_DNA"/>
</dbReference>
<evidence type="ECO:0000256" key="1">
    <source>
        <dbReference type="ARBA" id="ARBA00004571"/>
    </source>
</evidence>
<dbReference type="Gene3D" id="2.40.170.20">
    <property type="entry name" value="TonB-dependent receptor, beta-barrel domain"/>
    <property type="match status" value="1"/>
</dbReference>
<reference evidence="15 16" key="1">
    <citation type="submission" date="2019-02" db="EMBL/GenBank/DDBJ databases">
        <authorList>
            <person name="Li S.-H."/>
        </authorList>
    </citation>
    <scope>NUCLEOTIDE SEQUENCE [LARGE SCALE GENOMIC DNA]</scope>
    <source>
        <strain evidence="15 16">IMCC14385</strain>
    </source>
</reference>
<evidence type="ECO:0000256" key="11">
    <source>
        <dbReference type="RuleBase" id="RU003357"/>
    </source>
</evidence>
<evidence type="ECO:0000256" key="2">
    <source>
        <dbReference type="ARBA" id="ARBA00022448"/>
    </source>
</evidence>
<dbReference type="PANTHER" id="PTHR30069:SF53">
    <property type="entry name" value="COLICIN I RECEPTOR-RELATED"/>
    <property type="match status" value="1"/>
</dbReference>
<dbReference type="KEGG" id="halc:EY643_09885"/>
<keyword evidence="2 10" id="KW-0813">Transport</keyword>
<dbReference type="InterPro" id="IPR000531">
    <property type="entry name" value="Beta-barrel_TonB"/>
</dbReference>
<evidence type="ECO:0000256" key="7">
    <source>
        <dbReference type="ARBA" id="ARBA00023077"/>
    </source>
</evidence>
<dbReference type="PANTHER" id="PTHR30069">
    <property type="entry name" value="TONB-DEPENDENT OUTER MEMBRANE RECEPTOR"/>
    <property type="match status" value="1"/>
</dbReference>
<keyword evidence="7 11" id="KW-0798">TonB box</keyword>
<evidence type="ECO:0000313" key="16">
    <source>
        <dbReference type="Proteomes" id="UP000326287"/>
    </source>
</evidence>
<evidence type="ECO:0000256" key="10">
    <source>
        <dbReference type="PROSITE-ProRule" id="PRU01360"/>
    </source>
</evidence>
<dbReference type="PROSITE" id="PS52016">
    <property type="entry name" value="TONB_DEPENDENT_REC_3"/>
    <property type="match status" value="1"/>
</dbReference>
<evidence type="ECO:0000256" key="4">
    <source>
        <dbReference type="ARBA" id="ARBA00022692"/>
    </source>
</evidence>
<dbReference type="GO" id="GO:0009279">
    <property type="term" value="C:cell outer membrane"/>
    <property type="evidence" value="ECO:0007669"/>
    <property type="project" value="UniProtKB-SubCell"/>
</dbReference>
<keyword evidence="9 10" id="KW-0998">Cell outer membrane</keyword>
<keyword evidence="5 12" id="KW-0732">Signal</keyword>
<dbReference type="Gene3D" id="2.170.130.10">
    <property type="entry name" value="TonB-dependent receptor, plug domain"/>
    <property type="match status" value="1"/>
</dbReference>
<dbReference type="InterPro" id="IPR039426">
    <property type="entry name" value="TonB-dep_rcpt-like"/>
</dbReference>
<feature type="domain" description="TonB-dependent receptor plug" evidence="14">
    <location>
        <begin position="36"/>
        <end position="145"/>
    </location>
</feature>
<evidence type="ECO:0000256" key="9">
    <source>
        <dbReference type="ARBA" id="ARBA00023237"/>
    </source>
</evidence>
<sequence>MYKSMAAALSAATLWSSALSAQTMEELLVTGSYVPQEELTASVSVLDSNVIEAQDIRDVVDVLRLAPGLVVEEQGGPGGLTAVSIRGGDANFTLVLIDGVPVNDPTNTRGGSFDFGRLDPAMVERIEIVRGAQSAIYGSDALSGVINIITRSSSAEPRSSVGVSLGEDDFARYHASFSGDSGALQYSLQLVHRDDGEPVEGSTRTGDQADLRMRWQASSEHELSFAYRYADGDNTSYPEQSGGPEFALTDDLDQGEYRDDTFSLGWNAQFSEAWASTLTASRVDQEAKAFSPGIPPYAEVPPNGSDTEYRRDELRWVNELAVGAATDVALGASYRDETGDSDGYVDFFGLIVPTDFSLDREIKGVFAGVSSAPLDPLLIQASIRYDDPDGFDSETSAGAGVRWQFSSGLALRANWSEAYKLPSFFALGHALVGNPELEPEEAETWDIGLNWFSGDKVTLEATLFKNEYTNLVDFDEETFRNINRGRVDSEGVELYGQWQAGDALRFDGQLTFTDMDVPGEDVELPSRPEWQGAAAAYWDISATLTSALQYRYTGEQLSVSRHTGQAQQSELDAYHLVDLTFTWLPADRWRIALSADNLLDENYQTSVGFPGQERNFRLGLSYTLD</sequence>
<comment type="subcellular location">
    <subcellularLocation>
        <location evidence="1 10">Cell outer membrane</location>
        <topology evidence="1 10">Multi-pass membrane protein</topology>
    </subcellularLocation>
</comment>
<evidence type="ECO:0000256" key="12">
    <source>
        <dbReference type="SAM" id="SignalP"/>
    </source>
</evidence>
<keyword evidence="4 10" id="KW-0812">Transmembrane</keyword>
<keyword evidence="3 10" id="KW-1134">Transmembrane beta strand</keyword>
<evidence type="ECO:0000256" key="6">
    <source>
        <dbReference type="ARBA" id="ARBA00023065"/>
    </source>
</evidence>
<dbReference type="CDD" id="cd01347">
    <property type="entry name" value="ligand_gated_channel"/>
    <property type="match status" value="1"/>
</dbReference>
<evidence type="ECO:0000259" key="14">
    <source>
        <dbReference type="Pfam" id="PF07715"/>
    </source>
</evidence>
<name>A0A5P9NKD7_9GAMM</name>
<feature type="chain" id="PRO_5024963493" evidence="12">
    <location>
        <begin position="22"/>
        <end position="625"/>
    </location>
</feature>
<dbReference type="InterPro" id="IPR037066">
    <property type="entry name" value="Plug_dom_sf"/>
</dbReference>
<gene>
    <name evidence="15" type="ORF">EY643_09885</name>
</gene>
<proteinExistence type="inferred from homology"/>
<evidence type="ECO:0000259" key="13">
    <source>
        <dbReference type="Pfam" id="PF00593"/>
    </source>
</evidence>
<dbReference type="Proteomes" id="UP000326287">
    <property type="component" value="Chromosome"/>
</dbReference>
<dbReference type="GO" id="GO:0006811">
    <property type="term" value="P:monoatomic ion transport"/>
    <property type="evidence" value="ECO:0007669"/>
    <property type="project" value="UniProtKB-KW"/>
</dbReference>
<organism evidence="15 16">
    <name type="scientific">Halioglobus maricola</name>
    <dbReference type="NCBI Taxonomy" id="2601894"/>
    <lineage>
        <taxon>Bacteria</taxon>
        <taxon>Pseudomonadati</taxon>
        <taxon>Pseudomonadota</taxon>
        <taxon>Gammaproteobacteria</taxon>
        <taxon>Cellvibrionales</taxon>
        <taxon>Halieaceae</taxon>
        <taxon>Halioglobus</taxon>
    </lineage>
</organism>
<protein>
    <submittedName>
        <fullName evidence="15">TonB-dependent receptor</fullName>
    </submittedName>
</protein>
<accession>A0A5P9NKD7</accession>
<feature type="domain" description="TonB-dependent receptor-like beta-barrel" evidence="13">
    <location>
        <begin position="228"/>
        <end position="598"/>
    </location>
</feature>
<evidence type="ECO:0000256" key="8">
    <source>
        <dbReference type="ARBA" id="ARBA00023136"/>
    </source>
</evidence>